<reference evidence="11 12" key="1">
    <citation type="submission" date="2019-02" db="EMBL/GenBank/DDBJ databases">
        <title>Deep-cultivation of Planctomycetes and their phenomic and genomic characterization uncovers novel biology.</title>
        <authorList>
            <person name="Wiegand S."/>
            <person name="Jogler M."/>
            <person name="Boedeker C."/>
            <person name="Pinto D."/>
            <person name="Vollmers J."/>
            <person name="Rivas-Marin E."/>
            <person name="Kohn T."/>
            <person name="Peeters S.H."/>
            <person name="Heuer A."/>
            <person name="Rast P."/>
            <person name="Oberbeckmann S."/>
            <person name="Bunk B."/>
            <person name="Jeske O."/>
            <person name="Meyerdierks A."/>
            <person name="Storesund J.E."/>
            <person name="Kallscheuer N."/>
            <person name="Luecker S."/>
            <person name="Lage O.M."/>
            <person name="Pohl T."/>
            <person name="Merkel B.J."/>
            <person name="Hornburger P."/>
            <person name="Mueller R.-W."/>
            <person name="Bruemmer F."/>
            <person name="Labrenz M."/>
            <person name="Spormann A.M."/>
            <person name="Op Den Camp H."/>
            <person name="Overmann J."/>
            <person name="Amann R."/>
            <person name="Jetten M.S.M."/>
            <person name="Mascher T."/>
            <person name="Medema M.H."/>
            <person name="Devos D.P."/>
            <person name="Kaster A.-K."/>
            <person name="Ovreas L."/>
            <person name="Rohde M."/>
            <person name="Galperin M.Y."/>
            <person name="Jogler C."/>
        </authorList>
    </citation>
    <scope>NUCLEOTIDE SEQUENCE [LARGE SCALE GENOMIC DNA]</scope>
    <source>
        <strain evidence="11 12">Mal64</strain>
    </source>
</reference>
<feature type="compositionally biased region" description="Basic residues" evidence="9">
    <location>
        <begin position="814"/>
        <end position="828"/>
    </location>
</feature>
<dbReference type="SUPFAM" id="SSF50249">
    <property type="entry name" value="Nucleic acid-binding proteins"/>
    <property type="match status" value="4"/>
</dbReference>
<dbReference type="CDD" id="cd04471">
    <property type="entry name" value="S1_RNase_R"/>
    <property type="match status" value="1"/>
</dbReference>
<dbReference type="GO" id="GO:0006402">
    <property type="term" value="P:mRNA catabolic process"/>
    <property type="evidence" value="ECO:0007669"/>
    <property type="project" value="TreeGrafter"/>
</dbReference>
<dbReference type="GO" id="GO:0008859">
    <property type="term" value="F:exoribonuclease II activity"/>
    <property type="evidence" value="ECO:0007669"/>
    <property type="project" value="UniProtKB-UniRule"/>
</dbReference>
<dbReference type="GO" id="GO:0003723">
    <property type="term" value="F:RNA binding"/>
    <property type="evidence" value="ECO:0007669"/>
    <property type="project" value="UniProtKB-UniRule"/>
</dbReference>
<feature type="compositionally biased region" description="Basic and acidic residues" evidence="9">
    <location>
        <begin position="71"/>
        <end position="81"/>
    </location>
</feature>
<dbReference type="PANTHER" id="PTHR23355">
    <property type="entry name" value="RIBONUCLEASE"/>
    <property type="match status" value="1"/>
</dbReference>
<dbReference type="Pfam" id="PF08206">
    <property type="entry name" value="OB_RNB"/>
    <property type="match status" value="1"/>
</dbReference>
<feature type="domain" description="S1 motif" evidence="10">
    <location>
        <begin position="720"/>
        <end position="801"/>
    </location>
</feature>
<comment type="subcellular location">
    <subcellularLocation>
        <location evidence="2 8">Cytoplasm</location>
    </subcellularLocation>
</comment>
<dbReference type="NCBIfam" id="TIGR00358">
    <property type="entry name" value="3_prime_RNase"/>
    <property type="match status" value="1"/>
</dbReference>
<protein>
    <recommendedName>
        <fullName evidence="8">Ribonuclease R</fullName>
        <shortName evidence="8">RNase R</shortName>
        <ecNumber evidence="8">3.1.13.1</ecNumber>
    </recommendedName>
</protein>
<feature type="region of interest" description="Disordered" evidence="9">
    <location>
        <begin position="800"/>
        <end position="872"/>
    </location>
</feature>
<dbReference type="PROSITE" id="PS50126">
    <property type="entry name" value="S1"/>
    <property type="match status" value="1"/>
</dbReference>
<dbReference type="InterPro" id="IPR013223">
    <property type="entry name" value="RNase_B_OB_dom"/>
</dbReference>
<feature type="region of interest" description="Disordered" evidence="9">
    <location>
        <begin position="71"/>
        <end position="145"/>
    </location>
</feature>
<sequence length="872" mass="95482">MHDELRAAVITYTSNPAYRPLKPRVIAEKLGLGEEAAAQLRKTIKKMVRAGELDYGPNHLVLPIDEEHPSREGIEAVESHDPPPPPGDGRTIIGGDEPPQRRRKAKQESGDAPAGAADETDKADKAEPKTDKIERPAARSQPVKRGKHVVGVFRRVSSGDGFLRPEGTAASAGKDDDIYVNQRNAGDAASGDKVRISIGGSGYRGKPEGKIVDVVERATNQFVGKYFEQDGQGLVEIDGKVFGAPIYVGDPGAKGAKDDDKVVVEMVRFPSHSHEGEGVISKILGEHGEPGVDTMSIKYEFGLPGDFPEDVLDDSRHQATLFAKVDEHNTIEEGRHDLTAETVVTIDPVTARDFDDAISLERIERGHWLLGVHIADVSHFVQPKSALDSEAYDRATSVYLPDEVIPMLPEIISNNLASLQPDKVRYAMTAKIEFTPDGAPVACDVVKSAIKSCRRFAYEEVDEYLAEKGLNGEKKPGEVVQTLTPAVDELLGRMFELAMILRRRRFERGALELNMPEIVIDLDDDGRVTGAHRAENTESHQIIEEFMLAANEAVARRLSDAGMIFLRRTHGNPDERKMKALTEFVRGLGLPADNLQDRFELQELLDRVKDDPRGPAVNFAVLRSMQKAVYSPEEVGHFALASEEYCHFTSPIRRYPDLTVHRLLDELNRFESGEGKKPVQDLATVFTQGDHCSDREHRAAQAERELKKVKLLNYLADKIGMEMEGVITGVERFGLFIAGKELPAEGFVHITALGDDYFEYDRASHSITGRRAGSTFRLGDTVRVAVAKVDPDDRELDFRLLGKIGKSPRGGSGGKKKGGKPHRGKGKGSKPSGAKPSGAKGSGAKGPGPKKSGAKKGTNPPPPKKKKGRKKR</sequence>
<dbReference type="GO" id="GO:0005829">
    <property type="term" value="C:cytosol"/>
    <property type="evidence" value="ECO:0007669"/>
    <property type="project" value="TreeGrafter"/>
</dbReference>
<keyword evidence="12" id="KW-1185">Reference proteome</keyword>
<evidence type="ECO:0000256" key="8">
    <source>
        <dbReference type="HAMAP-Rule" id="MF_01895"/>
    </source>
</evidence>
<organism evidence="11 12">
    <name type="scientific">Pseudobythopirellula maris</name>
    <dbReference type="NCBI Taxonomy" id="2527991"/>
    <lineage>
        <taxon>Bacteria</taxon>
        <taxon>Pseudomonadati</taxon>
        <taxon>Planctomycetota</taxon>
        <taxon>Planctomycetia</taxon>
        <taxon>Pirellulales</taxon>
        <taxon>Lacipirellulaceae</taxon>
        <taxon>Pseudobythopirellula</taxon>
    </lineage>
</organism>
<dbReference type="Pfam" id="PF17876">
    <property type="entry name" value="CSD2"/>
    <property type="match status" value="1"/>
</dbReference>
<keyword evidence="7 8" id="KW-0694">RNA-binding</keyword>
<dbReference type="HAMAP" id="MF_01895">
    <property type="entry name" value="RNase_R"/>
    <property type="match status" value="1"/>
</dbReference>
<name>A0A5C5ZG22_9BACT</name>
<feature type="compositionally biased region" description="Basic residues" evidence="9">
    <location>
        <begin position="863"/>
        <end position="872"/>
    </location>
</feature>
<evidence type="ECO:0000256" key="1">
    <source>
        <dbReference type="ARBA" id="ARBA00001849"/>
    </source>
</evidence>
<evidence type="ECO:0000313" key="11">
    <source>
        <dbReference type="EMBL" id="TWT86282.1"/>
    </source>
</evidence>
<evidence type="ECO:0000259" key="10">
    <source>
        <dbReference type="PROSITE" id="PS50126"/>
    </source>
</evidence>
<dbReference type="SMART" id="SM00316">
    <property type="entry name" value="S1"/>
    <property type="match status" value="1"/>
</dbReference>
<feature type="compositionally biased region" description="Basic and acidic residues" evidence="9">
    <location>
        <begin position="119"/>
        <end position="137"/>
    </location>
</feature>
<dbReference type="EMBL" id="SJPQ01000005">
    <property type="protein sequence ID" value="TWT86282.1"/>
    <property type="molecule type" value="Genomic_DNA"/>
</dbReference>
<dbReference type="InterPro" id="IPR004476">
    <property type="entry name" value="RNase_II/RNase_R"/>
</dbReference>
<evidence type="ECO:0000256" key="9">
    <source>
        <dbReference type="SAM" id="MobiDB-lite"/>
    </source>
</evidence>
<dbReference type="InterPro" id="IPR040476">
    <property type="entry name" value="CSD2"/>
</dbReference>
<dbReference type="RefSeq" id="WP_231993873.1">
    <property type="nucleotide sequence ID" value="NZ_SJPQ01000005.1"/>
</dbReference>
<evidence type="ECO:0000256" key="4">
    <source>
        <dbReference type="ARBA" id="ARBA00022722"/>
    </source>
</evidence>
<dbReference type="PANTHER" id="PTHR23355:SF9">
    <property type="entry name" value="DIS3-LIKE EXONUCLEASE 2"/>
    <property type="match status" value="1"/>
</dbReference>
<dbReference type="Gene3D" id="2.40.50.140">
    <property type="entry name" value="Nucleic acid-binding proteins"/>
    <property type="match status" value="2"/>
</dbReference>
<dbReference type="EC" id="3.1.13.1" evidence="8"/>
<dbReference type="SMART" id="SM00955">
    <property type="entry name" value="RNB"/>
    <property type="match status" value="1"/>
</dbReference>
<keyword evidence="4 8" id="KW-0540">Nuclease</keyword>
<evidence type="ECO:0000256" key="7">
    <source>
        <dbReference type="ARBA" id="ARBA00022884"/>
    </source>
</evidence>
<dbReference type="NCBIfam" id="TIGR02063">
    <property type="entry name" value="RNase_R"/>
    <property type="match status" value="1"/>
</dbReference>
<dbReference type="InterPro" id="IPR003029">
    <property type="entry name" value="S1_domain"/>
</dbReference>
<dbReference type="InterPro" id="IPR011805">
    <property type="entry name" value="RNase_R"/>
</dbReference>
<evidence type="ECO:0000256" key="3">
    <source>
        <dbReference type="ARBA" id="ARBA00022490"/>
    </source>
</evidence>
<dbReference type="Pfam" id="PF00575">
    <property type="entry name" value="S1"/>
    <property type="match status" value="1"/>
</dbReference>
<dbReference type="InterPro" id="IPR050180">
    <property type="entry name" value="RNR_Ribonuclease"/>
</dbReference>
<dbReference type="AlphaFoldDB" id="A0A5C5ZG22"/>
<dbReference type="InterPro" id="IPR012340">
    <property type="entry name" value="NA-bd_OB-fold"/>
</dbReference>
<accession>A0A5C5ZG22</accession>
<keyword evidence="3 8" id="KW-0963">Cytoplasm</keyword>
<evidence type="ECO:0000313" key="12">
    <source>
        <dbReference type="Proteomes" id="UP000315440"/>
    </source>
</evidence>
<dbReference type="Proteomes" id="UP000315440">
    <property type="component" value="Unassembled WGS sequence"/>
</dbReference>
<comment type="catalytic activity">
    <reaction evidence="1 8">
        <text>Exonucleolytic cleavage in the 3'- to 5'-direction to yield nucleoside 5'-phosphates.</text>
        <dbReference type="EC" id="3.1.13.1"/>
    </reaction>
</comment>
<gene>
    <name evidence="8 11" type="primary">rnr</name>
    <name evidence="11" type="ORF">Mal64_38220</name>
</gene>
<evidence type="ECO:0000256" key="5">
    <source>
        <dbReference type="ARBA" id="ARBA00022801"/>
    </source>
</evidence>
<keyword evidence="5 8" id="KW-0378">Hydrolase</keyword>
<keyword evidence="6 8" id="KW-0269">Exonuclease</keyword>
<dbReference type="InterPro" id="IPR001900">
    <property type="entry name" value="RNase_II/R"/>
</dbReference>
<comment type="caution">
    <text evidence="11">The sequence shown here is derived from an EMBL/GenBank/DDBJ whole genome shotgun (WGS) entry which is preliminary data.</text>
</comment>
<evidence type="ECO:0000256" key="2">
    <source>
        <dbReference type="ARBA" id="ARBA00004496"/>
    </source>
</evidence>
<evidence type="ECO:0000256" key="6">
    <source>
        <dbReference type="ARBA" id="ARBA00022839"/>
    </source>
</evidence>
<feature type="compositionally biased region" description="Low complexity" evidence="9">
    <location>
        <begin position="829"/>
        <end position="839"/>
    </location>
</feature>
<comment type="function">
    <text evidence="8">3'-5' exoribonuclease that releases 5'-nucleoside monophosphates and is involved in maturation of structured RNAs.</text>
</comment>
<feature type="compositionally biased region" description="Low complexity" evidence="9">
    <location>
        <begin position="847"/>
        <end position="858"/>
    </location>
</feature>
<comment type="similarity">
    <text evidence="8">Belongs to the RNR ribonuclease family. RNase R subfamily.</text>
</comment>
<proteinExistence type="inferred from homology"/>
<dbReference type="Pfam" id="PF00773">
    <property type="entry name" value="RNB"/>
    <property type="match status" value="1"/>
</dbReference>